<evidence type="ECO:0000313" key="4">
    <source>
        <dbReference type="Proteomes" id="UP001143328"/>
    </source>
</evidence>
<keyword evidence="4" id="KW-1185">Reference proteome</keyword>
<name>A0A9W6NGB6_9PSED</name>
<evidence type="ECO:0000313" key="3">
    <source>
        <dbReference type="EMBL" id="GLK89531.1"/>
    </source>
</evidence>
<gene>
    <name evidence="3" type="ORF">GCM10017655_25930</name>
</gene>
<feature type="domain" description="Pyrrolo-quinoline quinone repeat" evidence="2">
    <location>
        <begin position="288"/>
        <end position="431"/>
    </location>
</feature>
<dbReference type="RefSeq" id="WP_271195721.1">
    <property type="nucleotide sequence ID" value="NZ_BSFN01000006.1"/>
</dbReference>
<dbReference type="InterPro" id="IPR018391">
    <property type="entry name" value="PQQ_b-propeller_rpt"/>
</dbReference>
<feature type="chain" id="PRO_5040948950" description="Pyrrolo-quinoline quinone repeat domain-containing protein" evidence="1">
    <location>
        <begin position="23"/>
        <end position="481"/>
    </location>
</feature>
<sequence>MRLPHLLAGTAVLLGFSINSHADVFLCAAENGVVSAQRQACPGKPAEPDRRAAYAALSEEQLGWYNAQIDCIDRSFFDGGHTTGNVERTRLINRRLASKNLPPYSEEQFDAVIEQRSGERPFDVEAYSACDQELADNPEPNTGSSVTLLTRLPLPTLHTPQNKNATWLNWAYTRQSNALYLRTSDGQTGFFSSGRGFLHAVDLETGNALWRYAGENSVVNVAIGPERIYTLTSEQQSIRAHDRTTGKIAAQHDQETVAADLQVASDVLVYIDDNGAYLVALDGESLAERWRTPLTSYDTGSLRVLDNTLLLLDDEYVLHAYNAESGKQRWQQALGESGELNVGKQILYLDRLATTLQRLDVLTGTITHSYHFGEEDNPSVDANTGRLYKNLDGGARLQAVDPQSGKTLWTYTLPDDFAMSDMHVNGATLVAFNGEHTAVLILDSNTGKVSDTLHVPGLTFSEYRTEPGVMLVGDSALLVLP</sequence>
<dbReference type="PANTHER" id="PTHR34512:SF30">
    <property type="entry name" value="OUTER MEMBRANE PROTEIN ASSEMBLY FACTOR BAMB"/>
    <property type="match status" value="1"/>
</dbReference>
<evidence type="ECO:0000256" key="1">
    <source>
        <dbReference type="SAM" id="SignalP"/>
    </source>
</evidence>
<reference evidence="3" key="2">
    <citation type="submission" date="2023-01" db="EMBL/GenBank/DDBJ databases">
        <authorList>
            <person name="Sun Q."/>
            <person name="Evtushenko L."/>
        </authorList>
    </citation>
    <scope>NUCLEOTIDE SEQUENCE</scope>
    <source>
        <strain evidence="3">VKM B-2935</strain>
    </source>
</reference>
<dbReference type="SMART" id="SM00564">
    <property type="entry name" value="PQQ"/>
    <property type="match status" value="5"/>
</dbReference>
<dbReference type="Gene3D" id="2.130.10.10">
    <property type="entry name" value="YVTN repeat-like/Quinoprotein amine dehydrogenase"/>
    <property type="match status" value="1"/>
</dbReference>
<feature type="signal peptide" evidence="1">
    <location>
        <begin position="1"/>
        <end position="22"/>
    </location>
</feature>
<dbReference type="AlphaFoldDB" id="A0A9W6NGB6"/>
<dbReference type="InterPro" id="IPR002372">
    <property type="entry name" value="PQQ_rpt_dom"/>
</dbReference>
<organism evidence="3 4">
    <name type="scientific">Pseudomonas turukhanskensis</name>
    <dbReference type="NCBI Taxonomy" id="1806536"/>
    <lineage>
        <taxon>Bacteria</taxon>
        <taxon>Pseudomonadati</taxon>
        <taxon>Pseudomonadota</taxon>
        <taxon>Gammaproteobacteria</taxon>
        <taxon>Pseudomonadales</taxon>
        <taxon>Pseudomonadaceae</taxon>
        <taxon>Pseudomonas</taxon>
    </lineage>
</organism>
<comment type="caution">
    <text evidence="3">The sequence shown here is derived from an EMBL/GenBank/DDBJ whole genome shotgun (WGS) entry which is preliminary data.</text>
</comment>
<accession>A0A9W6NGB6</accession>
<dbReference type="Proteomes" id="UP001143328">
    <property type="component" value="Unassembled WGS sequence"/>
</dbReference>
<dbReference type="InterPro" id="IPR011047">
    <property type="entry name" value="Quinoprotein_ADH-like_sf"/>
</dbReference>
<dbReference type="PANTHER" id="PTHR34512">
    <property type="entry name" value="CELL SURFACE PROTEIN"/>
    <property type="match status" value="1"/>
</dbReference>
<dbReference type="EMBL" id="BSFN01000006">
    <property type="protein sequence ID" value="GLK89531.1"/>
    <property type="molecule type" value="Genomic_DNA"/>
</dbReference>
<evidence type="ECO:0000259" key="2">
    <source>
        <dbReference type="Pfam" id="PF13360"/>
    </source>
</evidence>
<dbReference type="SUPFAM" id="SSF50998">
    <property type="entry name" value="Quinoprotein alcohol dehydrogenase-like"/>
    <property type="match status" value="1"/>
</dbReference>
<protein>
    <recommendedName>
        <fullName evidence="2">Pyrrolo-quinoline quinone repeat domain-containing protein</fullName>
    </recommendedName>
</protein>
<dbReference type="InterPro" id="IPR015943">
    <property type="entry name" value="WD40/YVTN_repeat-like_dom_sf"/>
</dbReference>
<proteinExistence type="predicted"/>
<dbReference type="Pfam" id="PF13360">
    <property type="entry name" value="PQQ_2"/>
    <property type="match status" value="1"/>
</dbReference>
<keyword evidence="1" id="KW-0732">Signal</keyword>
<reference evidence="3" key="1">
    <citation type="journal article" date="2014" name="Int. J. Syst. Evol. Microbiol.">
        <title>Complete genome sequence of Corynebacterium casei LMG S-19264T (=DSM 44701T), isolated from a smear-ripened cheese.</title>
        <authorList>
            <consortium name="US DOE Joint Genome Institute (JGI-PGF)"/>
            <person name="Walter F."/>
            <person name="Albersmeier A."/>
            <person name="Kalinowski J."/>
            <person name="Ruckert C."/>
        </authorList>
    </citation>
    <scope>NUCLEOTIDE SEQUENCE</scope>
    <source>
        <strain evidence="3">VKM B-2935</strain>
    </source>
</reference>